<dbReference type="GO" id="GO:0032259">
    <property type="term" value="P:methylation"/>
    <property type="evidence" value="ECO:0007669"/>
    <property type="project" value="UniProtKB-KW"/>
</dbReference>
<dbReference type="PANTHER" id="PTHR44068:SF11">
    <property type="entry name" value="GERANYL DIPHOSPHATE 2-C-METHYLTRANSFERASE"/>
    <property type="match status" value="1"/>
</dbReference>
<keyword evidence="2" id="KW-0808">Transferase</keyword>
<dbReference type="Pfam" id="PF13649">
    <property type="entry name" value="Methyltransf_25"/>
    <property type="match status" value="1"/>
</dbReference>
<dbReference type="Proteomes" id="UP000199073">
    <property type="component" value="Unassembled WGS sequence"/>
</dbReference>
<dbReference type="OrthoDB" id="9777830at2"/>
<sequence length="294" mass="32366">MNYPAQEWQREKQQGAKMITPKEQSVVDHYTNGELLKAVEGAVGLLGKNETTISAKELAPVDEFHVGGRIATDNLLKQLDFSEKNHVLDVGCGLGGVSRHVAEKCGSQVTGIDMTQEYIEVGNVLSRWLALQSKVSLCHGNALATPFGNETFSGALMVHVGMNIGDKAGLFREVYRLLQPRALFAIYDVMLVGEGKLDYPVPWVTDKNSDNLATPQRYRDCLADAGFHVVSENNRRSFALELFARMREKTKTREKPSPLGLHTIFGKNTGVKVSNLMKGVERGVIAPVEIVAQK</sequence>
<gene>
    <name evidence="2" type="ORF">SAMN05660330_03021</name>
</gene>
<evidence type="ECO:0000259" key="1">
    <source>
        <dbReference type="Pfam" id="PF13649"/>
    </source>
</evidence>
<dbReference type="InterPro" id="IPR029063">
    <property type="entry name" value="SAM-dependent_MTases_sf"/>
</dbReference>
<dbReference type="EMBL" id="FNJI01000023">
    <property type="protein sequence ID" value="SDP51636.1"/>
    <property type="molecule type" value="Genomic_DNA"/>
</dbReference>
<dbReference type="PANTHER" id="PTHR44068">
    <property type="entry name" value="ZGC:194242"/>
    <property type="match status" value="1"/>
</dbReference>
<name>A0A1H0TDP6_9BACT</name>
<dbReference type="InterPro" id="IPR041698">
    <property type="entry name" value="Methyltransf_25"/>
</dbReference>
<evidence type="ECO:0000313" key="3">
    <source>
        <dbReference type="Proteomes" id="UP000199073"/>
    </source>
</evidence>
<reference evidence="2 3" key="1">
    <citation type="submission" date="2016-10" db="EMBL/GenBank/DDBJ databases">
        <authorList>
            <person name="de Groot N.N."/>
        </authorList>
    </citation>
    <scope>NUCLEOTIDE SEQUENCE [LARGE SCALE GENOMIC DNA]</scope>
    <source>
        <strain evidence="2 3">DSM 12130</strain>
    </source>
</reference>
<dbReference type="InterPro" id="IPR050447">
    <property type="entry name" value="Erg6_SMT_methyltransf"/>
</dbReference>
<dbReference type="CDD" id="cd02440">
    <property type="entry name" value="AdoMet_MTases"/>
    <property type="match status" value="1"/>
</dbReference>
<keyword evidence="3" id="KW-1185">Reference proteome</keyword>
<proteinExistence type="predicted"/>
<evidence type="ECO:0000313" key="2">
    <source>
        <dbReference type="EMBL" id="SDP51636.1"/>
    </source>
</evidence>
<keyword evidence="2" id="KW-0489">Methyltransferase</keyword>
<organism evidence="2 3">
    <name type="scientific">Desulforhopalus singaporensis</name>
    <dbReference type="NCBI Taxonomy" id="91360"/>
    <lineage>
        <taxon>Bacteria</taxon>
        <taxon>Pseudomonadati</taxon>
        <taxon>Thermodesulfobacteriota</taxon>
        <taxon>Desulfobulbia</taxon>
        <taxon>Desulfobulbales</taxon>
        <taxon>Desulfocapsaceae</taxon>
        <taxon>Desulforhopalus</taxon>
    </lineage>
</organism>
<dbReference type="AlphaFoldDB" id="A0A1H0TDP6"/>
<protein>
    <submittedName>
        <fullName evidence="2">Methyltransferase domain-containing protein</fullName>
    </submittedName>
</protein>
<dbReference type="STRING" id="91360.SAMN05660330_03021"/>
<dbReference type="SUPFAM" id="SSF53335">
    <property type="entry name" value="S-adenosyl-L-methionine-dependent methyltransferases"/>
    <property type="match status" value="1"/>
</dbReference>
<dbReference type="GO" id="GO:0008168">
    <property type="term" value="F:methyltransferase activity"/>
    <property type="evidence" value="ECO:0007669"/>
    <property type="project" value="UniProtKB-KW"/>
</dbReference>
<accession>A0A1H0TDP6</accession>
<feature type="domain" description="Methyltransferase" evidence="1">
    <location>
        <begin position="87"/>
        <end position="180"/>
    </location>
</feature>
<dbReference type="Gene3D" id="3.40.50.150">
    <property type="entry name" value="Vaccinia Virus protein VP39"/>
    <property type="match status" value="1"/>
</dbReference>